<dbReference type="InterPro" id="IPR037883">
    <property type="entry name" value="Knr4/Smi1-like_sf"/>
</dbReference>
<evidence type="ECO:0000313" key="2">
    <source>
        <dbReference type="Proteomes" id="UP001595719"/>
    </source>
</evidence>
<organism evidence="1 2">
    <name type="scientific">Flavobacterium quisquiliarum</name>
    <dbReference type="NCBI Taxonomy" id="1834436"/>
    <lineage>
        <taxon>Bacteria</taxon>
        <taxon>Pseudomonadati</taxon>
        <taxon>Bacteroidota</taxon>
        <taxon>Flavobacteriia</taxon>
        <taxon>Flavobacteriales</taxon>
        <taxon>Flavobacteriaceae</taxon>
        <taxon>Flavobacterium</taxon>
    </lineage>
</organism>
<reference evidence="2" key="1">
    <citation type="journal article" date="2019" name="Int. J. Syst. Evol. Microbiol.">
        <title>The Global Catalogue of Microorganisms (GCM) 10K type strain sequencing project: providing services to taxonomists for standard genome sequencing and annotation.</title>
        <authorList>
            <consortium name="The Broad Institute Genomics Platform"/>
            <consortium name="The Broad Institute Genome Sequencing Center for Infectious Disease"/>
            <person name="Wu L."/>
            <person name="Ma J."/>
        </authorList>
    </citation>
    <scope>NUCLEOTIDE SEQUENCE [LARGE SCALE GENOMIC DNA]</scope>
    <source>
        <strain evidence="2">CGMCC 1.15345</strain>
    </source>
</reference>
<name>A0ABV8WG97_9FLAO</name>
<sequence>MNIDILTYLRDNPIKYGKSMNFEIKGISLNEIQQLEQLYNNGVQFPKALRELLYLGGDFCYVLAKGIYDTQQEMQEISREKLLEFNKNIVRPFFVIDVYNSSEQFLFVYLDEGDNPYVYQAYLPTLDYLPPITNLDRKLSEYINLLIDKVKKGHNPF</sequence>
<accession>A0ABV8WG97</accession>
<gene>
    <name evidence="1" type="ORF">ACFOY0_25000</name>
</gene>
<dbReference type="EMBL" id="JBHSCO010000009">
    <property type="protein sequence ID" value="MFC4394271.1"/>
    <property type="molecule type" value="Genomic_DNA"/>
</dbReference>
<dbReference type="RefSeq" id="WP_179002464.1">
    <property type="nucleotide sequence ID" value="NZ_JBHSCO010000009.1"/>
</dbReference>
<dbReference type="Proteomes" id="UP001595719">
    <property type="component" value="Unassembled WGS sequence"/>
</dbReference>
<proteinExistence type="predicted"/>
<evidence type="ECO:0000313" key="1">
    <source>
        <dbReference type="EMBL" id="MFC4394271.1"/>
    </source>
</evidence>
<dbReference type="SUPFAM" id="SSF160631">
    <property type="entry name" value="SMI1/KNR4-like"/>
    <property type="match status" value="1"/>
</dbReference>
<comment type="caution">
    <text evidence="1">The sequence shown here is derived from an EMBL/GenBank/DDBJ whole genome shotgun (WGS) entry which is preliminary data.</text>
</comment>
<protein>
    <submittedName>
        <fullName evidence="1">SMI1/KNR4 family protein</fullName>
    </submittedName>
</protein>
<keyword evidence="2" id="KW-1185">Reference proteome</keyword>